<proteinExistence type="predicted"/>
<keyword evidence="1" id="KW-1133">Transmembrane helix</keyword>
<name>A0A7W0CAA0_9BACT</name>
<dbReference type="AlphaFoldDB" id="A0A7W0CAA0"/>
<organism evidence="2 3">
    <name type="scientific">Desulfosalsimonas propionicica</name>
    <dbReference type="NCBI Taxonomy" id="332175"/>
    <lineage>
        <taxon>Bacteria</taxon>
        <taxon>Pseudomonadati</taxon>
        <taxon>Thermodesulfobacteriota</taxon>
        <taxon>Desulfobacteria</taxon>
        <taxon>Desulfobacterales</taxon>
        <taxon>Desulfosalsimonadaceae</taxon>
        <taxon>Desulfosalsimonas</taxon>
    </lineage>
</organism>
<evidence type="ECO:0000313" key="2">
    <source>
        <dbReference type="EMBL" id="MBA2882058.1"/>
    </source>
</evidence>
<feature type="transmembrane region" description="Helical" evidence="1">
    <location>
        <begin position="38"/>
        <end position="59"/>
    </location>
</feature>
<dbReference type="RefSeq" id="WP_220128376.1">
    <property type="nucleotide sequence ID" value="NZ_JACDUS010000006.1"/>
</dbReference>
<feature type="transmembrane region" description="Helical" evidence="1">
    <location>
        <begin position="71"/>
        <end position="89"/>
    </location>
</feature>
<dbReference type="Proteomes" id="UP000525298">
    <property type="component" value="Unassembled WGS sequence"/>
</dbReference>
<keyword evidence="3" id="KW-1185">Reference proteome</keyword>
<feature type="transmembrane region" description="Helical" evidence="1">
    <location>
        <begin position="6"/>
        <end position="26"/>
    </location>
</feature>
<keyword evidence="1" id="KW-0472">Membrane</keyword>
<evidence type="ECO:0000313" key="3">
    <source>
        <dbReference type="Proteomes" id="UP000525298"/>
    </source>
</evidence>
<gene>
    <name evidence="2" type="ORF">HNR65_002392</name>
</gene>
<reference evidence="2 3" key="1">
    <citation type="submission" date="2020-07" db="EMBL/GenBank/DDBJ databases">
        <title>Genomic Encyclopedia of Type Strains, Phase IV (KMG-IV): sequencing the most valuable type-strain genomes for metagenomic binning, comparative biology and taxonomic classification.</title>
        <authorList>
            <person name="Goeker M."/>
        </authorList>
    </citation>
    <scope>NUCLEOTIDE SEQUENCE [LARGE SCALE GENOMIC DNA]</scope>
    <source>
        <strain evidence="2 3">DSM 17721</strain>
    </source>
</reference>
<dbReference type="EMBL" id="JACDUS010000006">
    <property type="protein sequence ID" value="MBA2882058.1"/>
    <property type="molecule type" value="Genomic_DNA"/>
</dbReference>
<feature type="transmembrane region" description="Helical" evidence="1">
    <location>
        <begin position="110"/>
        <end position="128"/>
    </location>
</feature>
<protein>
    <submittedName>
        <fullName evidence="2">Uncharacterized protein</fullName>
    </submittedName>
</protein>
<sequence length="134" mass="14655">MALNIIFKAFAVWLGILMLAIANGALREAVLISVLGKPLGLILSGILLSGLIFGMAYIALPWFGRIPVESYAVIGIGCLCLTLVFEFTFGRIIQDKSWPQLLEAYMFREGNIWPIVLLVVALSPYAAAKIRGWA</sequence>
<accession>A0A7W0CAA0</accession>
<evidence type="ECO:0000256" key="1">
    <source>
        <dbReference type="SAM" id="Phobius"/>
    </source>
</evidence>
<comment type="caution">
    <text evidence="2">The sequence shown here is derived from an EMBL/GenBank/DDBJ whole genome shotgun (WGS) entry which is preliminary data.</text>
</comment>
<keyword evidence="1" id="KW-0812">Transmembrane</keyword>